<dbReference type="EMBL" id="CAUYUJ010014841">
    <property type="protein sequence ID" value="CAK0846715.1"/>
    <property type="molecule type" value="Genomic_DNA"/>
</dbReference>
<gene>
    <name evidence="2" type="ORF">PCOR1329_LOCUS40152</name>
</gene>
<evidence type="ECO:0000256" key="1">
    <source>
        <dbReference type="SAM" id="MobiDB-lite"/>
    </source>
</evidence>
<sequence length="116" mass="12452">MGGRQRGRGGGESGPAQSQVPCAAHPVEAEEPGQMRLVSLQQYGNMLSDNLVTHQISACEAFRDCGSRNKGATRKSVRGFLHHARGAWTCYLVVEQGELGSLMHCSSTATKFVSMT</sequence>
<feature type="compositionally biased region" description="Gly residues" evidence="1">
    <location>
        <begin position="1"/>
        <end position="13"/>
    </location>
</feature>
<protein>
    <submittedName>
        <fullName evidence="2">Uncharacterized protein</fullName>
    </submittedName>
</protein>
<accession>A0ABN9TL47</accession>
<organism evidence="2 3">
    <name type="scientific">Prorocentrum cordatum</name>
    <dbReference type="NCBI Taxonomy" id="2364126"/>
    <lineage>
        <taxon>Eukaryota</taxon>
        <taxon>Sar</taxon>
        <taxon>Alveolata</taxon>
        <taxon>Dinophyceae</taxon>
        <taxon>Prorocentrales</taxon>
        <taxon>Prorocentraceae</taxon>
        <taxon>Prorocentrum</taxon>
    </lineage>
</organism>
<keyword evidence="3" id="KW-1185">Reference proteome</keyword>
<dbReference type="Proteomes" id="UP001189429">
    <property type="component" value="Unassembled WGS sequence"/>
</dbReference>
<evidence type="ECO:0000313" key="3">
    <source>
        <dbReference type="Proteomes" id="UP001189429"/>
    </source>
</evidence>
<name>A0ABN9TL47_9DINO</name>
<comment type="caution">
    <text evidence="2">The sequence shown here is derived from an EMBL/GenBank/DDBJ whole genome shotgun (WGS) entry which is preliminary data.</text>
</comment>
<reference evidence="2" key="1">
    <citation type="submission" date="2023-10" db="EMBL/GenBank/DDBJ databases">
        <authorList>
            <person name="Chen Y."/>
            <person name="Shah S."/>
            <person name="Dougan E. K."/>
            <person name="Thang M."/>
            <person name="Chan C."/>
        </authorList>
    </citation>
    <scope>NUCLEOTIDE SEQUENCE [LARGE SCALE GENOMIC DNA]</scope>
</reference>
<feature type="region of interest" description="Disordered" evidence="1">
    <location>
        <begin position="1"/>
        <end position="24"/>
    </location>
</feature>
<evidence type="ECO:0000313" key="2">
    <source>
        <dbReference type="EMBL" id="CAK0846715.1"/>
    </source>
</evidence>
<proteinExistence type="predicted"/>